<dbReference type="Proteomes" id="UP000223913">
    <property type="component" value="Unassembled WGS sequence"/>
</dbReference>
<dbReference type="Pfam" id="PF18990">
    <property type="entry name" value="DUF5723"/>
    <property type="match status" value="1"/>
</dbReference>
<proteinExistence type="predicted"/>
<sequence length="478" mass="53260">MNLRLLIFLFSLIPMSLIGQEQIGLRLNFLSGISSVRLNPAAPAASPYRWEVSIAEGSAFLSNNYLFFRNARTGDLLNEELTQNILLAPDLANPETMPPGHLVLDFYNDARRRFAYSSVTIGGPSFYYKIDRYNSLGLITGARFIGSATGIDNDFSYYKFNQLRADELFTVSPFQIGMMGFSEIGLNYTLSSPAPEGSFNLGITAKFLQGYDALFFSSKRDFDLARIVGNGLAGTSGRFKYGYSQNLVSEDYSPEVTGRGIGFDIGMFVTVDGFEPGEYIWKIGFSILDIGEVRFQDTAERHNILSNNNDVKLYPENYEFVKDQSDLRELTRAFSFDVVGDSLATMQDNSISMMLPSAVSLQVDHAITSTVFIGGLFHHYLPLSNDGVRRGSLLALAPRFENKWVSLNLPVSIYNWQQVRFGAALRLGPFTIGTDHLGAWMNRKDLYGSDIYAAFTLFPFGQKGKKGGNNGQLPCYKF</sequence>
<dbReference type="InterPro" id="IPR043781">
    <property type="entry name" value="DUF5723"/>
</dbReference>
<dbReference type="AlphaFoldDB" id="A0A2D0NFR8"/>
<reference evidence="2 3" key="1">
    <citation type="submission" date="2017-10" db="EMBL/GenBank/DDBJ databases">
        <title>The draft genome sequence of Lewinella nigricans NBRC 102662.</title>
        <authorList>
            <person name="Wang K."/>
        </authorList>
    </citation>
    <scope>NUCLEOTIDE SEQUENCE [LARGE SCALE GENOMIC DNA]</scope>
    <source>
        <strain evidence="2 3">NBRC 102662</strain>
    </source>
</reference>
<dbReference type="OrthoDB" id="9805336at2"/>
<feature type="domain" description="DUF5723" evidence="1">
    <location>
        <begin position="114"/>
        <end position="435"/>
    </location>
</feature>
<evidence type="ECO:0000313" key="2">
    <source>
        <dbReference type="EMBL" id="PHN07258.1"/>
    </source>
</evidence>
<organism evidence="2 3">
    <name type="scientific">Flavilitoribacter nigricans (strain ATCC 23147 / DSM 23189 / NBRC 102662 / NCIMB 1420 / SS-2)</name>
    <name type="common">Lewinella nigricans</name>
    <dbReference type="NCBI Taxonomy" id="1122177"/>
    <lineage>
        <taxon>Bacteria</taxon>
        <taxon>Pseudomonadati</taxon>
        <taxon>Bacteroidota</taxon>
        <taxon>Saprospiria</taxon>
        <taxon>Saprospirales</taxon>
        <taxon>Lewinellaceae</taxon>
        <taxon>Flavilitoribacter</taxon>
    </lineage>
</organism>
<dbReference type="EMBL" id="PDUD01000010">
    <property type="protein sequence ID" value="PHN07258.1"/>
    <property type="molecule type" value="Genomic_DNA"/>
</dbReference>
<evidence type="ECO:0000313" key="3">
    <source>
        <dbReference type="Proteomes" id="UP000223913"/>
    </source>
</evidence>
<protein>
    <recommendedName>
        <fullName evidence="1">DUF5723 domain-containing protein</fullName>
    </recommendedName>
</protein>
<name>A0A2D0NFR8_FLAN2</name>
<evidence type="ECO:0000259" key="1">
    <source>
        <dbReference type="Pfam" id="PF18990"/>
    </source>
</evidence>
<keyword evidence="3" id="KW-1185">Reference proteome</keyword>
<dbReference type="RefSeq" id="WP_099149187.1">
    <property type="nucleotide sequence ID" value="NZ_PDUD01000010.1"/>
</dbReference>
<gene>
    <name evidence="2" type="ORF">CRP01_06410</name>
</gene>
<comment type="caution">
    <text evidence="2">The sequence shown here is derived from an EMBL/GenBank/DDBJ whole genome shotgun (WGS) entry which is preliminary data.</text>
</comment>
<accession>A0A2D0NFR8</accession>